<comment type="caution">
    <text evidence="5">The sequence shown here is derived from an EMBL/GenBank/DDBJ whole genome shotgun (WGS) entry which is preliminary data.</text>
</comment>
<proteinExistence type="predicted"/>
<dbReference type="PANTHER" id="PTHR47894:SF4">
    <property type="entry name" value="HTH-TYPE TRANSCRIPTIONAL REGULATOR GADX"/>
    <property type="match status" value="1"/>
</dbReference>
<evidence type="ECO:0000313" key="5">
    <source>
        <dbReference type="EMBL" id="CAG2135984.1"/>
    </source>
</evidence>
<dbReference type="RefSeq" id="WP_211946591.1">
    <property type="nucleotide sequence ID" value="NZ_CAJPUY010000005.1"/>
</dbReference>
<evidence type="ECO:0000256" key="3">
    <source>
        <dbReference type="ARBA" id="ARBA00023163"/>
    </source>
</evidence>
<gene>
    <name evidence="5" type="primary">virS_5</name>
    <name evidence="5" type="ORF">LMG31506_01594</name>
</gene>
<dbReference type="SMART" id="SM00342">
    <property type="entry name" value="HTH_ARAC"/>
    <property type="match status" value="1"/>
</dbReference>
<sequence>MSLNIRSASLARFLEVAGELGLDPEPLLLRHGLSRAMLDPAECSFLPARVVIQLLEDAASASSCAGYAALMVERRKLSDIGAISLLLRHQRSARAAIDFLVRHKGLLSDVLAIQVESEGKFSVVRVELISDVYSRQAAELGVGVIISIFRSLLGEHWCPHEAYFSHAAPDDRRIHRRVFRCPLRFGAGYSGFACLTSELDSPSDFSEIELKNYERFFIENLPVVNRESVLEDARKAISLLMPSGKVDLHLVADYLKTSPRTLQRRLAQEDTTFMRVYNTVRRDSATRFLENTRHSIFSIAEQLGFDSSRSFTRWFSQEFGISPKPWRQARLRKD</sequence>
<dbReference type="Pfam" id="PF12833">
    <property type="entry name" value="HTH_18"/>
    <property type="match status" value="1"/>
</dbReference>
<dbReference type="InterPro" id="IPR032687">
    <property type="entry name" value="AraC-type_N"/>
</dbReference>
<dbReference type="InterPro" id="IPR009057">
    <property type="entry name" value="Homeodomain-like_sf"/>
</dbReference>
<organism evidence="5 6">
    <name type="scientific">Cupriavidus yeoncheonensis</name>
    <dbReference type="NCBI Taxonomy" id="1462994"/>
    <lineage>
        <taxon>Bacteria</taxon>
        <taxon>Pseudomonadati</taxon>
        <taxon>Pseudomonadota</taxon>
        <taxon>Betaproteobacteria</taxon>
        <taxon>Burkholderiales</taxon>
        <taxon>Burkholderiaceae</taxon>
        <taxon>Cupriavidus</taxon>
    </lineage>
</organism>
<evidence type="ECO:0000256" key="1">
    <source>
        <dbReference type="ARBA" id="ARBA00023015"/>
    </source>
</evidence>
<keyword evidence="6" id="KW-1185">Reference proteome</keyword>
<name>A0A916IRZ2_9BURK</name>
<dbReference type="GO" id="GO:0000976">
    <property type="term" value="F:transcription cis-regulatory region binding"/>
    <property type="evidence" value="ECO:0007669"/>
    <property type="project" value="TreeGrafter"/>
</dbReference>
<protein>
    <submittedName>
        <fullName evidence="5">HTH-type transcriptional regulator VirS</fullName>
    </submittedName>
</protein>
<dbReference type="AlphaFoldDB" id="A0A916IRZ2"/>
<reference evidence="5" key="1">
    <citation type="submission" date="2021-03" db="EMBL/GenBank/DDBJ databases">
        <authorList>
            <person name="Peeters C."/>
        </authorList>
    </citation>
    <scope>NUCLEOTIDE SEQUENCE</scope>
    <source>
        <strain evidence="5">LMG 31506</strain>
    </source>
</reference>
<accession>A0A916IRZ2</accession>
<dbReference type="SUPFAM" id="SSF46689">
    <property type="entry name" value="Homeodomain-like"/>
    <property type="match status" value="1"/>
</dbReference>
<evidence type="ECO:0000313" key="6">
    <source>
        <dbReference type="Proteomes" id="UP000672934"/>
    </source>
</evidence>
<dbReference type="Gene3D" id="1.10.10.60">
    <property type="entry name" value="Homeodomain-like"/>
    <property type="match status" value="1"/>
</dbReference>
<keyword evidence="3" id="KW-0804">Transcription</keyword>
<dbReference type="EMBL" id="CAJPUY010000005">
    <property type="protein sequence ID" value="CAG2135984.1"/>
    <property type="molecule type" value="Genomic_DNA"/>
</dbReference>
<dbReference type="Proteomes" id="UP000672934">
    <property type="component" value="Unassembled WGS sequence"/>
</dbReference>
<dbReference type="PANTHER" id="PTHR47894">
    <property type="entry name" value="HTH-TYPE TRANSCRIPTIONAL REGULATOR GADX"/>
    <property type="match status" value="1"/>
</dbReference>
<dbReference type="PROSITE" id="PS01124">
    <property type="entry name" value="HTH_ARAC_FAMILY_2"/>
    <property type="match status" value="1"/>
</dbReference>
<dbReference type="Pfam" id="PF12625">
    <property type="entry name" value="Arabinose_bd"/>
    <property type="match status" value="1"/>
</dbReference>
<dbReference type="GO" id="GO:0003700">
    <property type="term" value="F:DNA-binding transcription factor activity"/>
    <property type="evidence" value="ECO:0007669"/>
    <property type="project" value="InterPro"/>
</dbReference>
<dbReference type="InterPro" id="IPR018060">
    <property type="entry name" value="HTH_AraC"/>
</dbReference>
<keyword evidence="1" id="KW-0805">Transcription regulation</keyword>
<keyword evidence="2" id="KW-0238">DNA-binding</keyword>
<evidence type="ECO:0000256" key="2">
    <source>
        <dbReference type="ARBA" id="ARBA00023125"/>
    </source>
</evidence>
<feature type="domain" description="HTH araC/xylS-type" evidence="4">
    <location>
        <begin position="231"/>
        <end position="329"/>
    </location>
</feature>
<evidence type="ECO:0000259" key="4">
    <source>
        <dbReference type="PROSITE" id="PS01124"/>
    </source>
</evidence>
<dbReference type="GO" id="GO:0005829">
    <property type="term" value="C:cytosol"/>
    <property type="evidence" value="ECO:0007669"/>
    <property type="project" value="TreeGrafter"/>
</dbReference>